<evidence type="ECO:0000256" key="3">
    <source>
        <dbReference type="ARBA" id="ARBA00022989"/>
    </source>
</evidence>
<name>A0ABM9ASW0_9BACT</name>
<evidence type="ECO:0000313" key="7">
    <source>
        <dbReference type="EMBL" id="CAH0996742.1"/>
    </source>
</evidence>
<keyword evidence="3 5" id="KW-1133">Transmembrane helix</keyword>
<feature type="transmembrane region" description="Helical" evidence="5">
    <location>
        <begin position="116"/>
        <end position="134"/>
    </location>
</feature>
<evidence type="ECO:0000256" key="1">
    <source>
        <dbReference type="ARBA" id="ARBA00004141"/>
    </source>
</evidence>
<organism evidence="7 8">
    <name type="scientific">Emticicia aquatica</name>
    <dbReference type="NCBI Taxonomy" id="1681835"/>
    <lineage>
        <taxon>Bacteria</taxon>
        <taxon>Pseudomonadati</taxon>
        <taxon>Bacteroidota</taxon>
        <taxon>Cytophagia</taxon>
        <taxon>Cytophagales</taxon>
        <taxon>Leadbetterellaceae</taxon>
        <taxon>Emticicia</taxon>
    </lineage>
</organism>
<feature type="transmembrane region" description="Helical" evidence="5">
    <location>
        <begin position="7"/>
        <end position="24"/>
    </location>
</feature>
<feature type="transmembrane region" description="Helical" evidence="5">
    <location>
        <begin position="172"/>
        <end position="192"/>
    </location>
</feature>
<dbReference type="PANTHER" id="PTHR37422:SF13">
    <property type="entry name" value="LIPOPOLYSACCHARIDE BIOSYNTHESIS PROTEIN PA4999-RELATED"/>
    <property type="match status" value="1"/>
</dbReference>
<protein>
    <recommendedName>
        <fullName evidence="6">O-antigen ligase-related domain-containing protein</fullName>
    </recommendedName>
</protein>
<evidence type="ECO:0000313" key="8">
    <source>
        <dbReference type="Proteomes" id="UP000837932"/>
    </source>
</evidence>
<feature type="transmembrane region" description="Helical" evidence="5">
    <location>
        <begin position="30"/>
        <end position="48"/>
    </location>
</feature>
<comment type="caution">
    <text evidence="7">The sequence shown here is derived from an EMBL/GenBank/DDBJ whole genome shotgun (WGS) entry which is preliminary data.</text>
</comment>
<feature type="transmembrane region" description="Helical" evidence="5">
    <location>
        <begin position="374"/>
        <end position="393"/>
    </location>
</feature>
<feature type="transmembrane region" description="Helical" evidence="5">
    <location>
        <begin position="244"/>
        <end position="261"/>
    </location>
</feature>
<comment type="subcellular location">
    <subcellularLocation>
        <location evidence="1">Membrane</location>
        <topology evidence="1">Multi-pass membrane protein</topology>
    </subcellularLocation>
</comment>
<keyword evidence="8" id="KW-1185">Reference proteome</keyword>
<feature type="transmembrane region" description="Helical" evidence="5">
    <location>
        <begin position="342"/>
        <end position="362"/>
    </location>
</feature>
<proteinExistence type="predicted"/>
<feature type="transmembrane region" description="Helical" evidence="5">
    <location>
        <begin position="220"/>
        <end position="237"/>
    </location>
</feature>
<accession>A0ABM9ASW0</accession>
<gene>
    <name evidence="7" type="ORF">EMA8858_02877</name>
</gene>
<feature type="transmembrane region" description="Helical" evidence="5">
    <location>
        <begin position="399"/>
        <end position="420"/>
    </location>
</feature>
<reference evidence="7" key="1">
    <citation type="submission" date="2021-12" db="EMBL/GenBank/DDBJ databases">
        <authorList>
            <person name="Rodrigo-Torres L."/>
            <person name="Arahal R. D."/>
            <person name="Lucena T."/>
        </authorList>
    </citation>
    <scope>NUCLEOTIDE SEQUENCE</scope>
    <source>
        <strain evidence="7">CECT 8858</strain>
    </source>
</reference>
<dbReference type="RefSeq" id="WP_238807294.1">
    <property type="nucleotide sequence ID" value="NZ_CAKLPY010000002.1"/>
</dbReference>
<feature type="transmembrane region" description="Helical" evidence="5">
    <location>
        <begin position="84"/>
        <end position="104"/>
    </location>
</feature>
<keyword evidence="4 5" id="KW-0472">Membrane</keyword>
<dbReference type="Proteomes" id="UP000837932">
    <property type="component" value="Unassembled WGS sequence"/>
</dbReference>
<keyword evidence="2 5" id="KW-0812">Transmembrane</keyword>
<dbReference type="PANTHER" id="PTHR37422">
    <property type="entry name" value="TEICHURONIC ACID BIOSYNTHESIS PROTEIN TUAE"/>
    <property type="match status" value="1"/>
</dbReference>
<dbReference type="EMBL" id="CAKLPY010000002">
    <property type="protein sequence ID" value="CAH0996742.1"/>
    <property type="molecule type" value="Genomic_DNA"/>
</dbReference>
<evidence type="ECO:0000256" key="2">
    <source>
        <dbReference type="ARBA" id="ARBA00022692"/>
    </source>
</evidence>
<evidence type="ECO:0000256" key="5">
    <source>
        <dbReference type="SAM" id="Phobius"/>
    </source>
</evidence>
<evidence type="ECO:0000259" key="6">
    <source>
        <dbReference type="Pfam" id="PF04932"/>
    </source>
</evidence>
<feature type="transmembrane region" description="Helical" evidence="5">
    <location>
        <begin position="55"/>
        <end position="72"/>
    </location>
</feature>
<dbReference type="InterPro" id="IPR007016">
    <property type="entry name" value="O-antigen_ligase-rel_domated"/>
</dbReference>
<feature type="domain" description="O-antigen ligase-related" evidence="6">
    <location>
        <begin position="204"/>
        <end position="357"/>
    </location>
</feature>
<feature type="transmembrane region" description="Helical" evidence="5">
    <location>
        <begin position="199"/>
        <end position="214"/>
    </location>
</feature>
<evidence type="ECO:0000256" key="4">
    <source>
        <dbReference type="ARBA" id="ARBA00023136"/>
    </source>
</evidence>
<dbReference type="Pfam" id="PF04932">
    <property type="entry name" value="Wzy_C"/>
    <property type="match status" value="1"/>
</dbReference>
<dbReference type="InterPro" id="IPR051533">
    <property type="entry name" value="WaaL-like"/>
</dbReference>
<sequence>MSISSLKVPLFTIGFFSILLSLQYNTDIQIFRVFPIVYFILLTLFNFGKLPTTKEYFFFYILIIILVFGKLRSNNDEYNLSFKLHDSLLFILFIFNLLQTLKFIINNEKKEFTSKLILGILSPFFFLTLLSIILKLLNLSPKGFIEQSVGRVVLLSYFGFDMDRTSFPLTGGINSFASLLGALFTVSFLAFLLVHSKKGLFLIYSIFFFFMILIHDSRGAILFSTISIFVSIFLKIINKIKFSILIPFFSILLPFIFVYILNSEFISNKADFLQRNAQEINTGNGRLLVWGYAVTSIIEFDWNQLLFGFGEFGHYGSGASSSWAPLFSSYERPELTHPHNTILMTVFDYGIIGLITLLILVYRIIRINMKAYRVYQTINLISIGFFIYFFLIGTTESFFGFYYLNCIYPFVYICACTLIINDKLR</sequence>